<proteinExistence type="predicted"/>
<evidence type="ECO:0000313" key="2">
    <source>
        <dbReference type="EMBL" id="KAK5690646.1"/>
    </source>
</evidence>
<dbReference type="PANTHER" id="PTHR24148">
    <property type="entry name" value="ANKYRIN REPEAT DOMAIN-CONTAINING PROTEIN 39 HOMOLOG-RELATED"/>
    <property type="match status" value="1"/>
</dbReference>
<dbReference type="InterPro" id="IPR010730">
    <property type="entry name" value="HET"/>
</dbReference>
<organism evidence="2 3">
    <name type="scientific">Elasticomyces elasticus</name>
    <dbReference type="NCBI Taxonomy" id="574655"/>
    <lineage>
        <taxon>Eukaryota</taxon>
        <taxon>Fungi</taxon>
        <taxon>Dikarya</taxon>
        <taxon>Ascomycota</taxon>
        <taxon>Pezizomycotina</taxon>
        <taxon>Dothideomycetes</taxon>
        <taxon>Dothideomycetidae</taxon>
        <taxon>Mycosphaerellales</taxon>
        <taxon>Teratosphaeriaceae</taxon>
        <taxon>Elasticomyces</taxon>
    </lineage>
</organism>
<reference evidence="2" key="1">
    <citation type="submission" date="2023-08" db="EMBL/GenBank/DDBJ databases">
        <title>Black Yeasts Isolated from many extreme environments.</title>
        <authorList>
            <person name="Coleine C."/>
            <person name="Stajich J.E."/>
            <person name="Selbmann L."/>
        </authorList>
    </citation>
    <scope>NUCLEOTIDE SEQUENCE</scope>
    <source>
        <strain evidence="2">CCFEE 5810</strain>
    </source>
</reference>
<gene>
    <name evidence="2" type="ORF">LTR97_012202</name>
</gene>
<comment type="caution">
    <text evidence="2">The sequence shown here is derived from an EMBL/GenBank/DDBJ whole genome shotgun (WGS) entry which is preliminary data.</text>
</comment>
<dbReference type="Pfam" id="PF26639">
    <property type="entry name" value="Het-6_barrel"/>
    <property type="match status" value="1"/>
</dbReference>
<dbReference type="PANTHER" id="PTHR24148:SF73">
    <property type="entry name" value="HET DOMAIN PROTEIN (AFU_ORTHOLOGUE AFUA_8G01020)"/>
    <property type="match status" value="1"/>
</dbReference>
<evidence type="ECO:0000259" key="1">
    <source>
        <dbReference type="Pfam" id="PF06985"/>
    </source>
</evidence>
<name>A0AAN7VRE1_9PEZI</name>
<evidence type="ECO:0000313" key="3">
    <source>
        <dbReference type="Proteomes" id="UP001310594"/>
    </source>
</evidence>
<accession>A0AAN7VRE1</accession>
<dbReference type="Pfam" id="PF06985">
    <property type="entry name" value="HET"/>
    <property type="match status" value="1"/>
</dbReference>
<sequence>MASAIFTENDCKISDKNAAKSITRTPSDNRYQYSALAERDIRLVRCCPNSTTDDQAQILCESGLDEVCIEILHVPLDSAPAFTAVSYTWGDTVEPAKVSISGGSCLVTTARVHDILDRLQQDQHDWDGDILIWIDQLCIDQHNDIEKSQQIRLMRHVYSKATRTFIILSQLNFESNSALIAIGRLAESGHLQPRTSASGGLKPQLFGSDGLVERAWVPDDLAPTTLEHFRHERFCADFDTLISDPVFQRAWIYQEIKSSRLAFVIAKTHALHWDMFSAAVEIQIAVNKVPTQAPELQHTHLRALSLMAEDRICTMAGGHKDWMLLHVQAQGVLLSSDKRDLTLALTTFEDFYEHIPPYHVLSASMLYRGFTSSMITSYRSLEVWAAISGAWNAPHRASDLPSWCPDWSTPRETVPFYWPRDQYPTDTPFNADKGYHHDSKEGSKPSGGLYILRVCGKQIDSLARTVEPAYTTLNFEDSREDFLNLRRACRMWLDHAEAAGAPLVDEISFETIKPLMAALTAACTNLRISDGSALRLPGSMDPILLDELRWMYTYCKELDAGEILYHDGRPHALSVMPRLYGSFKEAVRVLKNCMKTCIGRRIAFGKTQGLGLVPRPSCEGDVVCILHGSKVPVVLRRIGSRYRLVGQCYWHDWMCGEAVNWSEDEGDVFEIF</sequence>
<dbReference type="EMBL" id="JAVRQU010000024">
    <property type="protein sequence ID" value="KAK5690646.1"/>
    <property type="molecule type" value="Genomic_DNA"/>
</dbReference>
<dbReference type="AlphaFoldDB" id="A0AAN7VRE1"/>
<protein>
    <recommendedName>
        <fullName evidence="1">Heterokaryon incompatibility domain-containing protein</fullName>
    </recommendedName>
</protein>
<dbReference type="InterPro" id="IPR052895">
    <property type="entry name" value="HetReg/Transcr_Mod"/>
</dbReference>
<feature type="domain" description="Heterokaryon incompatibility" evidence="1">
    <location>
        <begin position="82"/>
        <end position="255"/>
    </location>
</feature>
<dbReference type="Proteomes" id="UP001310594">
    <property type="component" value="Unassembled WGS sequence"/>
</dbReference>